<evidence type="ECO:0000313" key="1">
    <source>
        <dbReference type="EMBL" id="RAV17693.1"/>
    </source>
</evidence>
<organism evidence="1 2">
    <name type="scientific">Paenibacillus contaminans</name>
    <dbReference type="NCBI Taxonomy" id="450362"/>
    <lineage>
        <taxon>Bacteria</taxon>
        <taxon>Bacillati</taxon>
        <taxon>Bacillota</taxon>
        <taxon>Bacilli</taxon>
        <taxon>Bacillales</taxon>
        <taxon>Paenibacillaceae</taxon>
        <taxon>Paenibacillus</taxon>
    </lineage>
</organism>
<dbReference type="AlphaFoldDB" id="A0A329MG82"/>
<dbReference type="OrthoDB" id="2059845at2"/>
<sequence length="132" mass="14754">MKFYVASSFRNMQTVRDVSEKLINRGFQLTYDWTRNEGVSTIEQLGEIGRQEIQAVTEADFVVVILPAGKGSHVELGIALGRGKKVYLYSPNEEVNDVETTSTFYHVPEVRKCFGTIDELVETVVEAGSFNG</sequence>
<dbReference type="RefSeq" id="WP_113034059.1">
    <property type="nucleotide sequence ID" value="NZ_QMFB01000018.1"/>
</dbReference>
<gene>
    <name evidence="1" type="ORF">DQG23_26575</name>
</gene>
<dbReference type="SUPFAM" id="SSF52309">
    <property type="entry name" value="N-(deoxy)ribosyltransferase-like"/>
    <property type="match status" value="1"/>
</dbReference>
<dbReference type="InterPro" id="IPR007710">
    <property type="entry name" value="Nucleoside_deoxyribTrfase"/>
</dbReference>
<evidence type="ECO:0000313" key="2">
    <source>
        <dbReference type="Proteomes" id="UP000250369"/>
    </source>
</evidence>
<protein>
    <submittedName>
        <fullName evidence="1">Group-specific protein</fullName>
    </submittedName>
</protein>
<dbReference type="Gene3D" id="3.40.50.450">
    <property type="match status" value="1"/>
</dbReference>
<dbReference type="EMBL" id="QMFB01000018">
    <property type="protein sequence ID" value="RAV17693.1"/>
    <property type="molecule type" value="Genomic_DNA"/>
</dbReference>
<reference evidence="1 2" key="1">
    <citation type="journal article" date="2009" name="Int. J. Syst. Evol. Microbiol.">
        <title>Paenibacillus contaminans sp. nov., isolated from a contaminated laboratory plate.</title>
        <authorList>
            <person name="Chou J.H."/>
            <person name="Lee J.H."/>
            <person name="Lin M.C."/>
            <person name="Chang P.S."/>
            <person name="Arun A.B."/>
            <person name="Young C.C."/>
            <person name="Chen W.M."/>
        </authorList>
    </citation>
    <scope>NUCLEOTIDE SEQUENCE [LARGE SCALE GENOMIC DNA]</scope>
    <source>
        <strain evidence="1 2">CKOBP-6</strain>
    </source>
</reference>
<proteinExistence type="predicted"/>
<dbReference type="Pfam" id="PF05014">
    <property type="entry name" value="Nuc_deoxyrib_tr"/>
    <property type="match status" value="1"/>
</dbReference>
<keyword evidence="2" id="KW-1185">Reference proteome</keyword>
<name>A0A329MG82_9BACL</name>
<dbReference type="Proteomes" id="UP000250369">
    <property type="component" value="Unassembled WGS sequence"/>
</dbReference>
<comment type="caution">
    <text evidence="1">The sequence shown here is derived from an EMBL/GenBank/DDBJ whole genome shotgun (WGS) entry which is preliminary data.</text>
</comment>
<accession>A0A329MG82</accession>